<organism evidence="3 4">
    <name type="scientific">Drechslerella dactyloides</name>
    <name type="common">Nematode-trapping fungus</name>
    <name type="synonym">Arthrobotrys dactyloides</name>
    <dbReference type="NCBI Taxonomy" id="74499"/>
    <lineage>
        <taxon>Eukaryota</taxon>
        <taxon>Fungi</taxon>
        <taxon>Dikarya</taxon>
        <taxon>Ascomycota</taxon>
        <taxon>Pezizomycotina</taxon>
        <taxon>Orbiliomycetes</taxon>
        <taxon>Orbiliales</taxon>
        <taxon>Orbiliaceae</taxon>
        <taxon>Drechslerella</taxon>
    </lineage>
</organism>
<gene>
    <name evidence="3" type="ORF">Dda_6341</name>
</gene>
<sequence>MNPQNSSMDPPPAYTAAVMPEPAPPPEAMRELFDVDLSDMSLEVLKPFRCPNSLDCTMGHRELKLKHLRQSSFYINLQKTVKGALGVIFITWFVVLEIGIRSGSPDHVSYPSSSSQWVSPTPKRRRLAPILTALPAIGILIAGIGAAACFHSLRMRHVEKCHAGVEVYTLIPWWIDNPFLNWLPVAICTILIFIAMDVTTNWMNPERPTVSHLKWVDFAKHTGS</sequence>
<feature type="transmembrane region" description="Helical" evidence="2">
    <location>
        <begin position="127"/>
        <end position="150"/>
    </location>
</feature>
<dbReference type="EMBL" id="JAQGDS010000008">
    <property type="protein sequence ID" value="KAJ6258302.1"/>
    <property type="molecule type" value="Genomic_DNA"/>
</dbReference>
<feature type="transmembrane region" description="Helical" evidence="2">
    <location>
        <begin position="179"/>
        <end position="196"/>
    </location>
</feature>
<keyword evidence="2" id="KW-0472">Membrane</keyword>
<dbReference type="AlphaFoldDB" id="A0AAD6ITV7"/>
<name>A0AAD6ITV7_DREDA</name>
<evidence type="ECO:0000313" key="3">
    <source>
        <dbReference type="EMBL" id="KAJ6258302.1"/>
    </source>
</evidence>
<evidence type="ECO:0000256" key="2">
    <source>
        <dbReference type="SAM" id="Phobius"/>
    </source>
</evidence>
<accession>A0AAD6ITV7</accession>
<evidence type="ECO:0000256" key="1">
    <source>
        <dbReference type="SAM" id="MobiDB-lite"/>
    </source>
</evidence>
<keyword evidence="2" id="KW-0812">Transmembrane</keyword>
<evidence type="ECO:0000313" key="4">
    <source>
        <dbReference type="Proteomes" id="UP001221413"/>
    </source>
</evidence>
<dbReference type="Proteomes" id="UP001221413">
    <property type="component" value="Unassembled WGS sequence"/>
</dbReference>
<comment type="caution">
    <text evidence="3">The sequence shown here is derived from an EMBL/GenBank/DDBJ whole genome shotgun (WGS) entry which is preliminary data.</text>
</comment>
<keyword evidence="4" id="KW-1185">Reference proteome</keyword>
<reference evidence="3" key="1">
    <citation type="submission" date="2023-01" db="EMBL/GenBank/DDBJ databases">
        <title>The chitinases involved in constricting ring structure development in the nematode-trapping fungus Drechslerella dactyloides.</title>
        <authorList>
            <person name="Wang R."/>
            <person name="Zhang L."/>
            <person name="Tang P."/>
            <person name="Li S."/>
            <person name="Liang L."/>
        </authorList>
    </citation>
    <scope>NUCLEOTIDE SEQUENCE</scope>
    <source>
        <strain evidence="3">YMF1.00031</strain>
    </source>
</reference>
<keyword evidence="2" id="KW-1133">Transmembrane helix</keyword>
<feature type="transmembrane region" description="Helical" evidence="2">
    <location>
        <begin position="83"/>
        <end position="100"/>
    </location>
</feature>
<proteinExistence type="predicted"/>
<feature type="region of interest" description="Disordered" evidence="1">
    <location>
        <begin position="1"/>
        <end position="21"/>
    </location>
</feature>
<protein>
    <submittedName>
        <fullName evidence="3">Uncharacterized protein</fullName>
    </submittedName>
</protein>